<dbReference type="PRINTS" id="PR00385">
    <property type="entry name" value="P450"/>
</dbReference>
<dbReference type="InterPro" id="IPR036396">
    <property type="entry name" value="Cyt_P450_sf"/>
</dbReference>
<dbReference type="PANTHER" id="PTHR24305:SF166">
    <property type="entry name" value="CYTOCHROME P450 12A4, MITOCHONDRIAL-RELATED"/>
    <property type="match status" value="1"/>
</dbReference>
<evidence type="ECO:0000256" key="9">
    <source>
        <dbReference type="PIRSR" id="PIRSR602403-1"/>
    </source>
</evidence>
<evidence type="ECO:0000256" key="3">
    <source>
        <dbReference type="ARBA" id="ARBA00010617"/>
    </source>
</evidence>
<evidence type="ECO:0000256" key="5">
    <source>
        <dbReference type="ARBA" id="ARBA00022723"/>
    </source>
</evidence>
<dbReference type="PRINTS" id="PR00465">
    <property type="entry name" value="EP450IV"/>
</dbReference>
<dbReference type="AlphaFoldDB" id="A0AAW0FFQ4"/>
<keyword evidence="12" id="KW-1185">Reference proteome</keyword>
<dbReference type="Gene3D" id="1.10.630.10">
    <property type="entry name" value="Cytochrome P450"/>
    <property type="match status" value="1"/>
</dbReference>
<keyword evidence="6 10" id="KW-0560">Oxidoreductase</keyword>
<organism evidence="11 12">
    <name type="scientific">Cerrena zonata</name>
    <dbReference type="NCBI Taxonomy" id="2478898"/>
    <lineage>
        <taxon>Eukaryota</taxon>
        <taxon>Fungi</taxon>
        <taxon>Dikarya</taxon>
        <taxon>Basidiomycota</taxon>
        <taxon>Agaricomycotina</taxon>
        <taxon>Agaricomycetes</taxon>
        <taxon>Polyporales</taxon>
        <taxon>Cerrenaceae</taxon>
        <taxon>Cerrena</taxon>
    </lineage>
</organism>
<dbReference type="InterPro" id="IPR002403">
    <property type="entry name" value="Cyt_P450_E_grp-IV"/>
</dbReference>
<evidence type="ECO:0000256" key="7">
    <source>
        <dbReference type="ARBA" id="ARBA00023004"/>
    </source>
</evidence>
<keyword evidence="7 9" id="KW-0408">Iron</keyword>
<dbReference type="GO" id="GO:0005506">
    <property type="term" value="F:iron ion binding"/>
    <property type="evidence" value="ECO:0007669"/>
    <property type="project" value="InterPro"/>
</dbReference>
<evidence type="ECO:0000313" key="12">
    <source>
        <dbReference type="Proteomes" id="UP001385951"/>
    </source>
</evidence>
<evidence type="ECO:0008006" key="13">
    <source>
        <dbReference type="Google" id="ProtNLM"/>
    </source>
</evidence>
<gene>
    <name evidence="11" type="ORF">QCA50_020062</name>
</gene>
<dbReference type="GO" id="GO:0004497">
    <property type="term" value="F:monooxygenase activity"/>
    <property type="evidence" value="ECO:0007669"/>
    <property type="project" value="UniProtKB-KW"/>
</dbReference>
<evidence type="ECO:0000256" key="4">
    <source>
        <dbReference type="ARBA" id="ARBA00022617"/>
    </source>
</evidence>
<evidence type="ECO:0000256" key="8">
    <source>
        <dbReference type="ARBA" id="ARBA00023033"/>
    </source>
</evidence>
<accession>A0AAW0FFQ4</accession>
<dbReference type="InterPro" id="IPR017972">
    <property type="entry name" value="Cyt_P450_CS"/>
</dbReference>
<keyword evidence="4 9" id="KW-0349">Heme</keyword>
<sequence>MSVIQALAIVVAVWGLWRLLRNYFIRSPLDNIPGPQPASILQGNFGQLFDRHGWNFQDELGEKYQSVVKLQNTLGRKALFVFDPRAMHNIIVKEQYTYEPADWVTTSLSLVTGPGVLATYGELHRRQRKMLNPVFSINHMRHLTPIFYEVAHRLRDGIENQIKTPSKDGVDMLRWMHRTALELVGQGGLGHSFDPLSEDVPYNDYAKAMKELSAALFNLALERLATPYLVKMGPSWLRRWLLERVPSKRVQRLKDIADILDENAKGVLSEKRAALKAGDTAIQEDVSSGKDIMSILLRDNSAASEEDRLSEEELLGQMSIIVFAATSTTTIALAQTFHLLAENLDVQDKLRNEIREAKLNAGGDIPHDELMALPYLDAVCRETLRLYPPVTFIMREARKDAVLPLSQPITGMDGQMMSEIHVPKATTIVIGIRASNLSRAVWGKDAKEWKPERWLGKMPEEVVDARIPGVYSNVMTFSGGGRSCIGFKFSNLEMKVVLAVLLESFRFEMTDKEVIWNMAGVKYPTVGKGSSYAEFPMRVTAVV</sequence>
<evidence type="ECO:0000256" key="1">
    <source>
        <dbReference type="ARBA" id="ARBA00001971"/>
    </source>
</evidence>
<evidence type="ECO:0000256" key="2">
    <source>
        <dbReference type="ARBA" id="ARBA00005179"/>
    </source>
</evidence>
<keyword evidence="8 10" id="KW-0503">Monooxygenase</keyword>
<dbReference type="Proteomes" id="UP001385951">
    <property type="component" value="Unassembled WGS sequence"/>
</dbReference>
<dbReference type="CDD" id="cd11069">
    <property type="entry name" value="CYP_FUM15-like"/>
    <property type="match status" value="1"/>
</dbReference>
<evidence type="ECO:0000313" key="11">
    <source>
        <dbReference type="EMBL" id="KAK7676944.1"/>
    </source>
</evidence>
<protein>
    <recommendedName>
        <fullName evidence="13">Cytochrome P450</fullName>
    </recommendedName>
</protein>
<comment type="cofactor">
    <cofactor evidence="1 9">
        <name>heme</name>
        <dbReference type="ChEBI" id="CHEBI:30413"/>
    </cofactor>
</comment>
<dbReference type="PANTHER" id="PTHR24305">
    <property type="entry name" value="CYTOCHROME P450"/>
    <property type="match status" value="1"/>
</dbReference>
<keyword evidence="5 9" id="KW-0479">Metal-binding</keyword>
<reference evidence="11 12" key="1">
    <citation type="submission" date="2022-09" db="EMBL/GenBank/DDBJ databases">
        <authorList>
            <person name="Palmer J.M."/>
        </authorList>
    </citation>
    <scope>NUCLEOTIDE SEQUENCE [LARGE SCALE GENOMIC DNA]</scope>
    <source>
        <strain evidence="11 12">DSM 7382</strain>
    </source>
</reference>
<comment type="caution">
    <text evidence="11">The sequence shown here is derived from an EMBL/GenBank/DDBJ whole genome shotgun (WGS) entry which is preliminary data.</text>
</comment>
<comment type="pathway">
    <text evidence="2">Secondary metabolite biosynthesis.</text>
</comment>
<evidence type="ECO:0000256" key="10">
    <source>
        <dbReference type="RuleBase" id="RU000461"/>
    </source>
</evidence>
<dbReference type="EMBL" id="JASBNA010000099">
    <property type="protein sequence ID" value="KAK7676944.1"/>
    <property type="molecule type" value="Genomic_DNA"/>
</dbReference>
<dbReference type="GO" id="GO:0020037">
    <property type="term" value="F:heme binding"/>
    <property type="evidence" value="ECO:0007669"/>
    <property type="project" value="InterPro"/>
</dbReference>
<proteinExistence type="inferred from homology"/>
<feature type="binding site" description="axial binding residue" evidence="9">
    <location>
        <position position="484"/>
    </location>
    <ligand>
        <name>heme</name>
        <dbReference type="ChEBI" id="CHEBI:30413"/>
    </ligand>
    <ligandPart>
        <name>Fe</name>
        <dbReference type="ChEBI" id="CHEBI:18248"/>
    </ligandPart>
</feature>
<dbReference type="GO" id="GO:0016705">
    <property type="term" value="F:oxidoreductase activity, acting on paired donors, with incorporation or reduction of molecular oxygen"/>
    <property type="evidence" value="ECO:0007669"/>
    <property type="project" value="InterPro"/>
</dbReference>
<dbReference type="InterPro" id="IPR050121">
    <property type="entry name" value="Cytochrome_P450_monoxygenase"/>
</dbReference>
<dbReference type="InterPro" id="IPR001128">
    <property type="entry name" value="Cyt_P450"/>
</dbReference>
<comment type="similarity">
    <text evidence="3 10">Belongs to the cytochrome P450 family.</text>
</comment>
<dbReference type="Pfam" id="PF00067">
    <property type="entry name" value="p450"/>
    <property type="match status" value="1"/>
</dbReference>
<dbReference type="SUPFAM" id="SSF48264">
    <property type="entry name" value="Cytochrome P450"/>
    <property type="match status" value="1"/>
</dbReference>
<name>A0AAW0FFQ4_9APHY</name>
<dbReference type="PROSITE" id="PS00086">
    <property type="entry name" value="CYTOCHROME_P450"/>
    <property type="match status" value="1"/>
</dbReference>
<evidence type="ECO:0000256" key="6">
    <source>
        <dbReference type="ARBA" id="ARBA00023002"/>
    </source>
</evidence>